<evidence type="ECO:0000313" key="2">
    <source>
        <dbReference type="Proteomes" id="UP000199086"/>
    </source>
</evidence>
<name>A0A1G6HS12_9ACTN</name>
<dbReference type="InterPro" id="IPR006597">
    <property type="entry name" value="Sel1-like"/>
</dbReference>
<dbReference type="OrthoDB" id="4532668at2"/>
<organism evidence="1 2">
    <name type="scientific">Raineyella antarctica</name>
    <dbReference type="NCBI Taxonomy" id="1577474"/>
    <lineage>
        <taxon>Bacteria</taxon>
        <taxon>Bacillati</taxon>
        <taxon>Actinomycetota</taxon>
        <taxon>Actinomycetes</taxon>
        <taxon>Propionibacteriales</taxon>
        <taxon>Propionibacteriaceae</taxon>
        <taxon>Raineyella</taxon>
    </lineage>
</organism>
<dbReference type="EMBL" id="FMYF01000012">
    <property type="protein sequence ID" value="SDB96964.1"/>
    <property type="molecule type" value="Genomic_DNA"/>
</dbReference>
<dbReference type="AlphaFoldDB" id="A0A1G6HS12"/>
<reference evidence="1 2" key="1">
    <citation type="submission" date="2016-06" db="EMBL/GenBank/DDBJ databases">
        <authorList>
            <person name="Olsen C.W."/>
            <person name="Carey S."/>
            <person name="Hinshaw L."/>
            <person name="Karasin A.I."/>
        </authorList>
    </citation>
    <scope>NUCLEOTIDE SEQUENCE [LARGE SCALE GENOMIC DNA]</scope>
    <source>
        <strain evidence="1 2">LZ-22</strain>
    </source>
</reference>
<dbReference type="Gene3D" id="1.25.40.10">
    <property type="entry name" value="Tetratricopeptide repeat domain"/>
    <property type="match status" value="3"/>
</dbReference>
<proteinExistence type="predicted"/>
<dbReference type="RefSeq" id="WP_092613052.1">
    <property type="nucleotide sequence ID" value="NZ_FMYF01000012.1"/>
</dbReference>
<gene>
    <name evidence="1" type="ORF">GA0111570_11260</name>
</gene>
<dbReference type="SUPFAM" id="SSF81901">
    <property type="entry name" value="HCP-like"/>
    <property type="match status" value="2"/>
</dbReference>
<sequence>MGAGAERRVSLDAEPGNFGARLARTDVESRGDPYFPYLRRAVDDQLAGALDRRADGSDHRPLVIAGHAMDGTSRTIAEALRTHPVVSRWTLLVPEAGADPSEIIAQAPAEGAVVWLDHVGDATVRWDTPTLRDWASRERLIVVASVRTEFLDQVLDDRDFHGPWSVLADPVVVELVRLPPWSVQDLPTTGLPGLLGRRIAQGQSLGQVLGAAGELLDRLEELDPIARAVARVIAAWSRMGLPGGIPVQVAEQVWLPVLSRQRQQSLVEGTGHERRERFETAIAELTAPLAISAASPVTWVGPDRLHADGYVVAHPPPEWGTIDQEVWSAGLAHALATGDPVTLLGFGLRAYVAEVHDVGHGAWDAVARMTTTPLAAWGSALVGELDAAQDDQEEAIAALRRAMGSGHPDAAPAAATALGRLLEVRDPVVAREAYESVEHGDNPTLAAEAALRLGWLLEWDDPPAAREAYAAAIRSGHPDLAPEAAVYLAWMLESEDRAAAREAYETAIRSGQPEWAPRAAADLGWMLAESDPEAARAAYETAIASGHREWAPRAAVRLGQLLARTDPSGAAEALEIAVASGHGEWAPLAAVRLGQLLAQSSPMTACAAFRVAMSSGHHEYAPMGELLYGEWCVSPADPAARRRHWSRAAASGSSRVLVDLACLCSAEGAPDLAEQALANAAKAGSSFAQDYLHVLSLGAADLAEDESFLRVRTAAEYGDTAGLNVLGLLALRAGDVRAARKWWSRSAAEHDPIAPLLLRHLP</sequence>
<accession>A0A1G6HS12</accession>
<dbReference type="Proteomes" id="UP000199086">
    <property type="component" value="Unassembled WGS sequence"/>
</dbReference>
<dbReference type="SMART" id="SM00671">
    <property type="entry name" value="SEL1"/>
    <property type="match status" value="5"/>
</dbReference>
<evidence type="ECO:0000313" key="1">
    <source>
        <dbReference type="EMBL" id="SDB96964.1"/>
    </source>
</evidence>
<dbReference type="STRING" id="1577474.GA0111570_11260"/>
<keyword evidence="2" id="KW-1185">Reference proteome</keyword>
<dbReference type="InterPro" id="IPR011990">
    <property type="entry name" value="TPR-like_helical_dom_sf"/>
</dbReference>
<protein>
    <submittedName>
        <fullName evidence="1">TPR repeat</fullName>
    </submittedName>
</protein>